<dbReference type="Proteomes" id="UP001519460">
    <property type="component" value="Unassembled WGS sequence"/>
</dbReference>
<sequence length="88" mass="9037">MCSCCVTLSSGLTLPAGQTSVFGGVVMGGGEEGRGEDGGSPDLTARCLRSSSPFDKLPSIIVNDVNADAALWSFGQTDQTVRLRVKSA</sequence>
<reference evidence="1 2" key="1">
    <citation type="journal article" date="2023" name="Sci. Data">
        <title>Genome assembly of the Korean intertidal mud-creeper Batillaria attramentaria.</title>
        <authorList>
            <person name="Patra A.K."/>
            <person name="Ho P.T."/>
            <person name="Jun S."/>
            <person name="Lee S.J."/>
            <person name="Kim Y."/>
            <person name="Won Y.J."/>
        </authorList>
    </citation>
    <scope>NUCLEOTIDE SEQUENCE [LARGE SCALE GENOMIC DNA]</scope>
    <source>
        <strain evidence="1">Wonlab-2016</strain>
    </source>
</reference>
<evidence type="ECO:0000313" key="2">
    <source>
        <dbReference type="Proteomes" id="UP001519460"/>
    </source>
</evidence>
<comment type="caution">
    <text evidence="1">The sequence shown here is derived from an EMBL/GenBank/DDBJ whole genome shotgun (WGS) entry which is preliminary data.</text>
</comment>
<dbReference type="EMBL" id="JACVVK020000052">
    <property type="protein sequence ID" value="KAK7498314.1"/>
    <property type="molecule type" value="Genomic_DNA"/>
</dbReference>
<evidence type="ECO:0000313" key="1">
    <source>
        <dbReference type="EMBL" id="KAK7498314.1"/>
    </source>
</evidence>
<proteinExistence type="predicted"/>
<protein>
    <submittedName>
        <fullName evidence="1">Uncharacterized protein</fullName>
    </submittedName>
</protein>
<gene>
    <name evidence="1" type="ORF">BaRGS_00010574</name>
</gene>
<dbReference type="AlphaFoldDB" id="A0ABD0LFF2"/>
<accession>A0ABD0LFF2</accession>
<name>A0ABD0LFF2_9CAEN</name>
<organism evidence="1 2">
    <name type="scientific">Batillaria attramentaria</name>
    <dbReference type="NCBI Taxonomy" id="370345"/>
    <lineage>
        <taxon>Eukaryota</taxon>
        <taxon>Metazoa</taxon>
        <taxon>Spiralia</taxon>
        <taxon>Lophotrochozoa</taxon>
        <taxon>Mollusca</taxon>
        <taxon>Gastropoda</taxon>
        <taxon>Caenogastropoda</taxon>
        <taxon>Sorbeoconcha</taxon>
        <taxon>Cerithioidea</taxon>
        <taxon>Batillariidae</taxon>
        <taxon>Batillaria</taxon>
    </lineage>
</organism>
<keyword evidence="2" id="KW-1185">Reference proteome</keyword>